<evidence type="ECO:0000313" key="2">
    <source>
        <dbReference type="EMBL" id="ACU28804.1"/>
    </source>
</evidence>
<name>C7FHP2_NORV</name>
<evidence type="ECO:0000256" key="1">
    <source>
        <dbReference type="SAM" id="MobiDB-lite"/>
    </source>
</evidence>
<feature type="non-terminal residue" evidence="2">
    <location>
        <position position="75"/>
    </location>
</feature>
<protein>
    <submittedName>
        <fullName evidence="2">Capsid protein</fullName>
    </submittedName>
</protein>
<dbReference type="EMBL" id="GQ384446">
    <property type="protein sequence ID" value="ACU28804.1"/>
    <property type="molecule type" value="Genomic_RNA"/>
</dbReference>
<organism evidence="2">
    <name type="scientific">Norovirus Hu/GII.4/HK/CU09N4/2009/CHN</name>
    <dbReference type="NCBI Taxonomy" id="664718"/>
    <lineage>
        <taxon>Viruses</taxon>
        <taxon>Riboviria</taxon>
        <taxon>Orthornavirae</taxon>
        <taxon>Pisuviricota</taxon>
        <taxon>Pisoniviricetes</taxon>
        <taxon>Picornavirales</taxon>
        <taxon>Caliciviridae</taxon>
        <taxon>Norovirus</taxon>
        <taxon>Norovirus norwalkense</taxon>
        <taxon>Norwalk virus</taxon>
    </lineage>
</organism>
<feature type="compositionally biased region" description="Polar residues" evidence="1">
    <location>
        <begin position="1"/>
        <end position="14"/>
    </location>
</feature>
<reference evidence="2" key="1">
    <citation type="submission" date="2009-07" db="EMBL/GenBank/DDBJ databases">
        <authorList>
            <person name="Fung P.K."/>
            <person name="Ho S.C."/>
            <person name="Kwok T."/>
            <person name="Tian L.W."/>
            <person name="Lee N."/>
            <person name="Chan P.K.S."/>
            <person name="Sung J.J.Y."/>
        </authorList>
    </citation>
    <scope>NUCLEOTIDE SEQUENCE</scope>
    <source>
        <strain evidence="2">Hu/GII.4/HK/CU09N4/2009/CHN</strain>
    </source>
</reference>
<feature type="region of interest" description="Disordered" evidence="1">
    <location>
        <begin position="1"/>
        <end position="20"/>
    </location>
</feature>
<sequence>MKMASNDANPSDGSAANPIPEVNTDSMALEILSVPILMHLQLLTNVIHPWIEYFVQPLAESYRSLERSGKSWSGL</sequence>
<accession>C7FHP2</accession>
<proteinExistence type="predicted"/>